<dbReference type="Pfam" id="PF13306">
    <property type="entry name" value="LRR_5"/>
    <property type="match status" value="1"/>
</dbReference>
<sequence length="659" mass="77122">MKKRNYFLCLIPFSSFLLSSCVVSKTKDDHNNNNNQSTKQKEETNYKEKYNLLKSEVENFIKNNLTEIQYEKWKNNLENILNETGYKIETNSNINDIYKQQFEILKTNFEEIKKNYINVDKNKDKINYKEKYNLLKSEVENFIKNNLTEIQYEKWRDILENNLNEISYKIAINVQNQGNDFYEDSTKALKKLFEEVRKNYKSGVNEKPNDSLEISQGIKEQENFTSEWFTKIDQNISINNESFEFMNMVKLEDIEDYYFHPNDKRQKEAIKKHTYEIVRGAHKTIEKIRKIYDWIGQNLKYARNDDPTAAIDPVHALNLKIAVCGGFSNLYKAMLDSIGVKNVVVIGWSKFGAHQWNLVFDEESKQFFHSDSTWKGDRYFKPSIEEFSKDHISMQILNKDAKVKINNFEYEYNRGFSVYNYPDGQKYDDMINGQIKVVGISQNALRKAKNIYVGEFINRIEYEGGTHNIQSFEVNVKNPKFASKNGALFTKDMKNLLVVPKKYVSAEFLLPKSVKTIQDWKSTFDVDNLEKIIVEPGNFWYGSYGGILYNNDYTKIIYVPQKIDSVVAISSKAILEANDFSWNKNIKEIIIPEGIKNIPESFINNLPNLKLIHLPSSLESLDSNAFQNINKDNLKVKLAEKMNENVIRTLEKGNFNMIK</sequence>
<dbReference type="InterPro" id="IPR032675">
    <property type="entry name" value="LRR_dom_sf"/>
</dbReference>
<dbReference type="PANTHER" id="PTHR46333">
    <property type="entry name" value="CYTOKINESIS PROTEIN 3"/>
    <property type="match status" value="1"/>
</dbReference>
<dbReference type="PANTHER" id="PTHR46333:SF2">
    <property type="entry name" value="CYTOKINESIS PROTEIN 3"/>
    <property type="match status" value="1"/>
</dbReference>
<reference evidence="4 5" key="1">
    <citation type="submission" date="2021-09" db="EMBL/GenBank/DDBJ databases">
        <title>WGS of Mycoplasma sp. Zaradi2 strains.</title>
        <authorList>
            <person name="Spergser J."/>
        </authorList>
    </citation>
    <scope>NUCLEOTIDE SEQUENCE [LARGE SCALE GENOMIC DNA]</scope>
    <source>
        <strain evidence="4 5">1331</strain>
    </source>
</reference>
<gene>
    <name evidence="4" type="ORF">LAD73_02125</name>
</gene>
<dbReference type="Proteomes" id="UP000772186">
    <property type="component" value="Unassembled WGS sequence"/>
</dbReference>
<feature type="coiled-coil region" evidence="1">
    <location>
        <begin position="63"/>
        <end position="115"/>
    </location>
</feature>
<keyword evidence="2" id="KW-0732">Signal</keyword>
<dbReference type="Gene3D" id="3.80.10.10">
    <property type="entry name" value="Ribonuclease Inhibitor"/>
    <property type="match status" value="2"/>
</dbReference>
<evidence type="ECO:0000259" key="3">
    <source>
        <dbReference type="Pfam" id="PF01841"/>
    </source>
</evidence>
<feature type="chain" id="PRO_5037383906" evidence="2">
    <location>
        <begin position="25"/>
        <end position="659"/>
    </location>
</feature>
<feature type="signal peptide" evidence="2">
    <location>
        <begin position="1"/>
        <end position="24"/>
    </location>
</feature>
<feature type="domain" description="Transglutaminase-like" evidence="3">
    <location>
        <begin position="274"/>
        <end position="363"/>
    </location>
</feature>
<dbReference type="InterPro" id="IPR052557">
    <property type="entry name" value="CAP/Cytokinesis_protein"/>
</dbReference>
<protein>
    <submittedName>
        <fullName evidence="4">Leucine-rich repeat protein</fullName>
    </submittedName>
</protein>
<dbReference type="GO" id="GO:0005737">
    <property type="term" value="C:cytoplasm"/>
    <property type="evidence" value="ECO:0007669"/>
    <property type="project" value="TreeGrafter"/>
</dbReference>
<evidence type="ECO:0000313" key="5">
    <source>
        <dbReference type="Proteomes" id="UP000772186"/>
    </source>
</evidence>
<dbReference type="InterPro" id="IPR038765">
    <property type="entry name" value="Papain-like_cys_pep_sf"/>
</dbReference>
<dbReference type="Pfam" id="PF01841">
    <property type="entry name" value="Transglut_core"/>
    <property type="match status" value="1"/>
</dbReference>
<evidence type="ECO:0000313" key="4">
    <source>
        <dbReference type="EMBL" id="MBZ4195504.1"/>
    </source>
</evidence>
<name>A0A953NGA6_9MOLU</name>
<dbReference type="AlphaFoldDB" id="A0A953NGA6"/>
<dbReference type="InterPro" id="IPR002931">
    <property type="entry name" value="Transglutaminase-like"/>
</dbReference>
<dbReference type="RefSeq" id="WP_223644721.1">
    <property type="nucleotide sequence ID" value="NZ_JAIQBY010000021.1"/>
</dbReference>
<keyword evidence="5" id="KW-1185">Reference proteome</keyword>
<evidence type="ECO:0000256" key="2">
    <source>
        <dbReference type="SAM" id="SignalP"/>
    </source>
</evidence>
<organism evidence="4 5">
    <name type="scientific">Mycoplasma tauri</name>
    <dbReference type="NCBI Taxonomy" id="547987"/>
    <lineage>
        <taxon>Bacteria</taxon>
        <taxon>Bacillati</taxon>
        <taxon>Mycoplasmatota</taxon>
        <taxon>Mollicutes</taxon>
        <taxon>Mycoplasmataceae</taxon>
        <taxon>Mycoplasma</taxon>
    </lineage>
</organism>
<accession>A0A953NGA6</accession>
<keyword evidence="1" id="KW-0175">Coiled coil</keyword>
<comment type="caution">
    <text evidence="4">The sequence shown here is derived from an EMBL/GenBank/DDBJ whole genome shotgun (WGS) entry which is preliminary data.</text>
</comment>
<proteinExistence type="predicted"/>
<dbReference type="InterPro" id="IPR026906">
    <property type="entry name" value="LRR_5"/>
</dbReference>
<dbReference type="Gene3D" id="3.10.620.30">
    <property type="match status" value="1"/>
</dbReference>
<evidence type="ECO:0000256" key="1">
    <source>
        <dbReference type="SAM" id="Coils"/>
    </source>
</evidence>
<dbReference type="EMBL" id="JAIQBY010000021">
    <property type="protein sequence ID" value="MBZ4195504.1"/>
    <property type="molecule type" value="Genomic_DNA"/>
</dbReference>
<dbReference type="PROSITE" id="PS51257">
    <property type="entry name" value="PROKAR_LIPOPROTEIN"/>
    <property type="match status" value="1"/>
</dbReference>
<dbReference type="SUPFAM" id="SSF54001">
    <property type="entry name" value="Cysteine proteinases"/>
    <property type="match status" value="1"/>
</dbReference>